<organism evidence="2 3">
    <name type="scientific">Ataeniobius toweri</name>
    <dbReference type="NCBI Taxonomy" id="208326"/>
    <lineage>
        <taxon>Eukaryota</taxon>
        <taxon>Metazoa</taxon>
        <taxon>Chordata</taxon>
        <taxon>Craniata</taxon>
        <taxon>Vertebrata</taxon>
        <taxon>Euteleostomi</taxon>
        <taxon>Actinopterygii</taxon>
        <taxon>Neopterygii</taxon>
        <taxon>Teleostei</taxon>
        <taxon>Neoteleostei</taxon>
        <taxon>Acanthomorphata</taxon>
        <taxon>Ovalentaria</taxon>
        <taxon>Atherinomorphae</taxon>
        <taxon>Cyprinodontiformes</taxon>
        <taxon>Goodeidae</taxon>
        <taxon>Ataeniobius</taxon>
    </lineage>
</organism>
<keyword evidence="3" id="KW-1185">Reference proteome</keyword>
<feature type="signal peptide" evidence="1">
    <location>
        <begin position="1"/>
        <end position="17"/>
    </location>
</feature>
<evidence type="ECO:0000313" key="2">
    <source>
        <dbReference type="EMBL" id="MED6238950.1"/>
    </source>
</evidence>
<accession>A0ABU7ANG4</accession>
<evidence type="ECO:0000313" key="3">
    <source>
        <dbReference type="Proteomes" id="UP001345963"/>
    </source>
</evidence>
<reference evidence="2 3" key="1">
    <citation type="submission" date="2021-07" db="EMBL/GenBank/DDBJ databases">
        <authorList>
            <person name="Palmer J.M."/>
        </authorList>
    </citation>
    <scope>NUCLEOTIDE SEQUENCE [LARGE SCALE GENOMIC DNA]</scope>
    <source>
        <strain evidence="2 3">AT_MEX2019</strain>
        <tissue evidence="2">Muscle</tissue>
    </source>
</reference>
<feature type="chain" id="PRO_5046434059" description="Secreted protein" evidence="1">
    <location>
        <begin position="18"/>
        <end position="105"/>
    </location>
</feature>
<sequence>MMMLCFPLLSPHVFVMSHSFFISGPSSTAGLFSVGSNNGGNEASSPFLPNYTLKRRSGAFIRRILRVRACVHLPARVLGEVWVKNGAECEVRTFRSEREFQKWTL</sequence>
<proteinExistence type="predicted"/>
<dbReference type="EMBL" id="JAHUTI010020648">
    <property type="protein sequence ID" value="MED6238950.1"/>
    <property type="molecule type" value="Genomic_DNA"/>
</dbReference>
<evidence type="ECO:0008006" key="4">
    <source>
        <dbReference type="Google" id="ProtNLM"/>
    </source>
</evidence>
<dbReference type="Proteomes" id="UP001345963">
    <property type="component" value="Unassembled WGS sequence"/>
</dbReference>
<gene>
    <name evidence="2" type="ORF">ATANTOWER_032734</name>
</gene>
<protein>
    <recommendedName>
        <fullName evidence="4">Secreted protein</fullName>
    </recommendedName>
</protein>
<keyword evidence="1" id="KW-0732">Signal</keyword>
<name>A0ABU7ANG4_9TELE</name>
<comment type="caution">
    <text evidence="2">The sequence shown here is derived from an EMBL/GenBank/DDBJ whole genome shotgun (WGS) entry which is preliminary data.</text>
</comment>
<evidence type="ECO:0000256" key="1">
    <source>
        <dbReference type="SAM" id="SignalP"/>
    </source>
</evidence>